<evidence type="ECO:0000313" key="3">
    <source>
        <dbReference type="EMBL" id="MFC4242138.1"/>
    </source>
</evidence>
<dbReference type="PRINTS" id="PR00080">
    <property type="entry name" value="SDRFAMILY"/>
</dbReference>
<dbReference type="InterPro" id="IPR036291">
    <property type="entry name" value="NAD(P)-bd_dom_sf"/>
</dbReference>
<dbReference type="EC" id="1.1.1.-" evidence="3"/>
<keyword evidence="2 3" id="KW-0560">Oxidoreductase</keyword>
<dbReference type="SUPFAM" id="SSF51735">
    <property type="entry name" value="NAD(P)-binding Rossmann-fold domains"/>
    <property type="match status" value="1"/>
</dbReference>
<dbReference type="EMBL" id="JBHSCN010000002">
    <property type="protein sequence ID" value="MFC4242138.1"/>
    <property type="molecule type" value="Genomic_DNA"/>
</dbReference>
<evidence type="ECO:0000256" key="1">
    <source>
        <dbReference type="ARBA" id="ARBA00006484"/>
    </source>
</evidence>
<sequence length="247" mass="25659">MTAFAGRRIAVVGAAGGIGHAIAARLAADGALVVALDKRMPGEDLGEPLPERVDARTLDVTSAESVERTVAELYADDPSPIDLVNSAGIVENDVAAEELPIALYDSVMAVNLRGVFLTCQAFGRRLLDAGGGAIVNIASMSGNAVVNAPQRQSVYNTSKAGVSALTRSLAVEWGPRGVRVNALSPGYVDTPLNALKQHMHAGWRDGTVAGRFATVDEVAGAVAYLLGDEAGYFHGAELLMDGGYSLR</sequence>
<dbReference type="RefSeq" id="WP_390226934.1">
    <property type="nucleotide sequence ID" value="NZ_JBHSCN010000002.1"/>
</dbReference>
<evidence type="ECO:0000256" key="2">
    <source>
        <dbReference type="ARBA" id="ARBA00023002"/>
    </source>
</evidence>
<gene>
    <name evidence="3" type="ORF">ACFOYW_02030</name>
</gene>
<protein>
    <submittedName>
        <fullName evidence="3">SDR family NAD(P)-dependent oxidoreductase</fullName>
        <ecNumber evidence="3">1.1.1.-</ecNumber>
    </submittedName>
</protein>
<keyword evidence="4" id="KW-1185">Reference proteome</keyword>
<dbReference type="Gene3D" id="3.40.50.720">
    <property type="entry name" value="NAD(P)-binding Rossmann-like Domain"/>
    <property type="match status" value="1"/>
</dbReference>
<reference evidence="4" key="1">
    <citation type="journal article" date="2019" name="Int. J. Syst. Evol. Microbiol.">
        <title>The Global Catalogue of Microorganisms (GCM) 10K type strain sequencing project: providing services to taxonomists for standard genome sequencing and annotation.</title>
        <authorList>
            <consortium name="The Broad Institute Genomics Platform"/>
            <consortium name="The Broad Institute Genome Sequencing Center for Infectious Disease"/>
            <person name="Wu L."/>
            <person name="Ma J."/>
        </authorList>
    </citation>
    <scope>NUCLEOTIDE SEQUENCE [LARGE SCALE GENOMIC DNA]</scope>
    <source>
        <strain evidence="4">CGMCC 1.10363</strain>
    </source>
</reference>
<dbReference type="InterPro" id="IPR002347">
    <property type="entry name" value="SDR_fam"/>
</dbReference>
<name>A0ABV8Q465_9MICO</name>
<dbReference type="PANTHER" id="PTHR42760">
    <property type="entry name" value="SHORT-CHAIN DEHYDROGENASES/REDUCTASES FAMILY MEMBER"/>
    <property type="match status" value="1"/>
</dbReference>
<dbReference type="GO" id="GO:0016491">
    <property type="term" value="F:oxidoreductase activity"/>
    <property type="evidence" value="ECO:0007669"/>
    <property type="project" value="UniProtKB-KW"/>
</dbReference>
<proteinExistence type="inferred from homology"/>
<dbReference type="Proteomes" id="UP001595900">
    <property type="component" value="Unassembled WGS sequence"/>
</dbReference>
<dbReference type="PRINTS" id="PR00081">
    <property type="entry name" value="GDHRDH"/>
</dbReference>
<dbReference type="PANTHER" id="PTHR42760:SF115">
    <property type="entry name" value="3-OXOACYL-[ACYL-CARRIER-PROTEIN] REDUCTASE FABG"/>
    <property type="match status" value="1"/>
</dbReference>
<evidence type="ECO:0000313" key="4">
    <source>
        <dbReference type="Proteomes" id="UP001595900"/>
    </source>
</evidence>
<comment type="caution">
    <text evidence="3">The sequence shown here is derived from an EMBL/GenBank/DDBJ whole genome shotgun (WGS) entry which is preliminary data.</text>
</comment>
<dbReference type="Pfam" id="PF13561">
    <property type="entry name" value="adh_short_C2"/>
    <property type="match status" value="1"/>
</dbReference>
<organism evidence="3 4">
    <name type="scientific">Gryllotalpicola reticulitermitis</name>
    <dbReference type="NCBI Taxonomy" id="1184153"/>
    <lineage>
        <taxon>Bacteria</taxon>
        <taxon>Bacillati</taxon>
        <taxon>Actinomycetota</taxon>
        <taxon>Actinomycetes</taxon>
        <taxon>Micrococcales</taxon>
        <taxon>Microbacteriaceae</taxon>
        <taxon>Gryllotalpicola</taxon>
    </lineage>
</organism>
<accession>A0ABV8Q465</accession>
<comment type="similarity">
    <text evidence="1">Belongs to the short-chain dehydrogenases/reductases (SDR) family.</text>
</comment>